<sequence>MSVAELENHYLCVYKGEKALTFGTFSEIVDKLQVKPSTVEWYMSNAHIKRLDEQHVTNGIVIVDIDADGESAREIRTRRTRAKYKCIANYYIRHSMDETSFKFDCNVKQVSEIFKAVYGCSKRDYLKLNNIKKAG</sequence>
<dbReference type="HOGENOM" id="CLU_1914394_0_0_9"/>
<accession>A0A0D4CND4</accession>
<name>A0A0D4CND4_LIMMU</name>
<gene>
    <name evidence="1" type="ORF">LBLM1_11385</name>
</gene>
<evidence type="ECO:0000313" key="1">
    <source>
        <dbReference type="EMBL" id="AJT51618.1"/>
    </source>
</evidence>
<organism evidence="1 2">
    <name type="scientific">Limosilactobacillus mucosae LM1</name>
    <dbReference type="NCBI Taxonomy" id="1130798"/>
    <lineage>
        <taxon>Bacteria</taxon>
        <taxon>Bacillati</taxon>
        <taxon>Bacillota</taxon>
        <taxon>Bacilli</taxon>
        <taxon>Lactobacillales</taxon>
        <taxon>Lactobacillaceae</taxon>
        <taxon>Limosilactobacillus</taxon>
    </lineage>
</organism>
<proteinExistence type="predicted"/>
<dbReference type="KEGG" id="lmu:LBLM1_11385"/>
<geneLocation type="plasmid" evidence="1 2">
    <name>pLM1</name>
</geneLocation>
<dbReference type="RefSeq" id="WP_039946319.1">
    <property type="nucleotide sequence ID" value="NZ_CP011014.1"/>
</dbReference>
<dbReference type="Proteomes" id="UP000003645">
    <property type="component" value="Plasmid pLM1"/>
</dbReference>
<evidence type="ECO:0000313" key="2">
    <source>
        <dbReference type="Proteomes" id="UP000003645"/>
    </source>
</evidence>
<protein>
    <submittedName>
        <fullName evidence="1">Uncharacterized protein</fullName>
    </submittedName>
</protein>
<keyword evidence="2" id="KW-1185">Reference proteome</keyword>
<reference evidence="1 2" key="1">
    <citation type="journal article" date="2012" name="J. Bacteriol.">
        <title>Genome sequence of Lactobacillus mucosae LM1, isolated from piglet feces.</title>
        <authorList>
            <person name="Lee J.H."/>
            <person name="Valeriano V.D."/>
            <person name="Shin Y.R."/>
            <person name="Chae J.P."/>
            <person name="Kim G.B."/>
            <person name="Ham J.S."/>
            <person name="Chun J."/>
            <person name="Kang D.K."/>
        </authorList>
    </citation>
    <scope>NUCLEOTIDE SEQUENCE [LARGE SCALE GENOMIC DNA]</scope>
    <source>
        <strain evidence="1 2">LM1</strain>
        <plasmid evidence="1">pLM1</plasmid>
    </source>
</reference>
<dbReference type="EMBL" id="CP011014">
    <property type="protein sequence ID" value="AJT51618.1"/>
    <property type="molecule type" value="Genomic_DNA"/>
</dbReference>
<dbReference type="AlphaFoldDB" id="A0A0D4CND4"/>
<keyword evidence="1" id="KW-0614">Plasmid</keyword>